<dbReference type="InterPro" id="IPR005940">
    <property type="entry name" value="Anthranilate_Pribosyl_Tfrase"/>
</dbReference>
<dbReference type="GO" id="GO:0004048">
    <property type="term" value="F:anthranilate phosphoribosyltransferase activity"/>
    <property type="evidence" value="ECO:0007669"/>
    <property type="project" value="UniProtKB-EC"/>
</dbReference>
<dbReference type="OrthoDB" id="9768896at2"/>
<dbReference type="Pfam" id="PF02885">
    <property type="entry name" value="Glycos_trans_3N"/>
    <property type="match status" value="1"/>
</dbReference>
<dbReference type="GO" id="GO:0000162">
    <property type="term" value="P:L-tryptophan biosynthetic process"/>
    <property type="evidence" value="ECO:0007669"/>
    <property type="project" value="InterPro"/>
</dbReference>
<evidence type="ECO:0000256" key="2">
    <source>
        <dbReference type="ARBA" id="ARBA00022679"/>
    </source>
</evidence>
<dbReference type="EC" id="2.4.2.18" evidence="4"/>
<evidence type="ECO:0000313" key="4">
    <source>
        <dbReference type="EMBL" id="TSE26478.1"/>
    </source>
</evidence>
<feature type="domain" description="Glycosyl transferase family 3 N-terminal" evidence="3">
    <location>
        <begin position="12"/>
        <end position="68"/>
    </location>
</feature>
<dbReference type="NCBIfam" id="NF006005">
    <property type="entry name" value="PRK08136.1"/>
    <property type="match status" value="1"/>
</dbReference>
<dbReference type="SUPFAM" id="SSF52418">
    <property type="entry name" value="Nucleoside phosphorylase/phosphoribosyltransferase catalytic domain"/>
    <property type="match status" value="1"/>
</dbReference>
<dbReference type="GO" id="GO:0005829">
    <property type="term" value="C:cytosol"/>
    <property type="evidence" value="ECO:0007669"/>
    <property type="project" value="TreeGrafter"/>
</dbReference>
<keyword evidence="2 4" id="KW-0808">Transferase</keyword>
<dbReference type="Gene3D" id="1.20.970.10">
    <property type="entry name" value="Transferase, Pyrimidine Nucleoside Phosphorylase, Chain C"/>
    <property type="match status" value="1"/>
</dbReference>
<dbReference type="AlphaFoldDB" id="A0A554WSA7"/>
<keyword evidence="1 4" id="KW-0328">Glycosyltransferase</keyword>
<dbReference type="InterPro" id="IPR035902">
    <property type="entry name" value="Nuc_phospho_transferase"/>
</dbReference>
<evidence type="ECO:0000259" key="3">
    <source>
        <dbReference type="Pfam" id="PF02885"/>
    </source>
</evidence>
<dbReference type="PANTHER" id="PTHR43285:SF4">
    <property type="entry name" value="TRANSFERASE"/>
    <property type="match status" value="1"/>
</dbReference>
<evidence type="ECO:0000313" key="5">
    <source>
        <dbReference type="Proteomes" id="UP000320225"/>
    </source>
</evidence>
<proteinExistence type="predicted"/>
<name>A0A554WSA7_9BURK</name>
<protein>
    <submittedName>
        <fullName evidence="4">Anthranilate phosphoribosyltransferase</fullName>
        <ecNumber evidence="4">2.4.2.18</ecNumber>
    </submittedName>
</protein>
<dbReference type="Gene3D" id="3.40.1030.10">
    <property type="entry name" value="Nucleoside phosphorylase/phosphoribosyltransferase catalytic domain"/>
    <property type="match status" value="1"/>
</dbReference>
<dbReference type="EMBL" id="VJND01000003">
    <property type="protein sequence ID" value="TSE26478.1"/>
    <property type="molecule type" value="Genomic_DNA"/>
</dbReference>
<dbReference type="RefSeq" id="WP_143893812.1">
    <property type="nucleotide sequence ID" value="NZ_VJND01000003.1"/>
</dbReference>
<accession>A0A554WSA7</accession>
<sequence length="327" mass="35646">MSIAACLREIARGRDGARPLSREQACGLMTDLLHGRVTDLELGAFCVAMRVKGETPQELAGFLDAIHATMRRVPGGVTPTVVLPSYNGARRLPVLTPLLALMLAQRGCRVIVHGQTDDPAGRLTSHAVLHAIKERGVDVEFAATPEAVADRAGVVWLATRQLLPGLQRVLDARRVLGLRNTAHSLVKLMQPVEGALLVSSYTHPEYLHSTAAVLHMLGCWAMLLRGTEGEPVADPRRLPRIDAFEAGRHRLLCEAETGSLAQAPDLPDGRNLGATVDYTLRLLHDITPCPAPLRRQAEWILELLARQAARRNPQPAIQENLNEELTP</sequence>
<keyword evidence="5" id="KW-1185">Reference proteome</keyword>
<dbReference type="SUPFAM" id="SSF47648">
    <property type="entry name" value="Nucleoside phosphorylase/phosphoribosyltransferase N-terminal domain"/>
    <property type="match status" value="1"/>
</dbReference>
<gene>
    <name evidence="4" type="primary">trpD_1</name>
    <name evidence="4" type="ORF">Tsedi_00779</name>
</gene>
<dbReference type="InterPro" id="IPR036320">
    <property type="entry name" value="Glycosyl_Trfase_fam3_N_dom_sf"/>
</dbReference>
<comment type="caution">
    <text evidence="4">The sequence shown here is derived from an EMBL/GenBank/DDBJ whole genome shotgun (WGS) entry which is preliminary data.</text>
</comment>
<organism evidence="4 5">
    <name type="scientific">Tepidimonas sediminis</name>
    <dbReference type="NCBI Taxonomy" id="2588941"/>
    <lineage>
        <taxon>Bacteria</taxon>
        <taxon>Pseudomonadati</taxon>
        <taxon>Pseudomonadota</taxon>
        <taxon>Betaproteobacteria</taxon>
        <taxon>Burkholderiales</taxon>
        <taxon>Tepidimonas</taxon>
    </lineage>
</organism>
<dbReference type="PANTHER" id="PTHR43285">
    <property type="entry name" value="ANTHRANILATE PHOSPHORIBOSYLTRANSFERASE"/>
    <property type="match status" value="1"/>
</dbReference>
<evidence type="ECO:0000256" key="1">
    <source>
        <dbReference type="ARBA" id="ARBA00022676"/>
    </source>
</evidence>
<dbReference type="Proteomes" id="UP000320225">
    <property type="component" value="Unassembled WGS sequence"/>
</dbReference>
<reference evidence="4 5" key="1">
    <citation type="submission" date="2019-07" db="EMBL/GenBank/DDBJ databases">
        <title>Tepidimonas sediminis YIM 72259 draft genome.</title>
        <authorList>
            <person name="Da Costa M.S."/>
            <person name="Froufe H.J.C."/>
            <person name="Egas C."/>
            <person name="Albuquerque L."/>
        </authorList>
    </citation>
    <scope>NUCLEOTIDE SEQUENCE [LARGE SCALE GENOMIC DNA]</scope>
    <source>
        <strain evidence="4 5">YIM 72259</strain>
    </source>
</reference>
<dbReference type="InterPro" id="IPR017459">
    <property type="entry name" value="Glycosyl_Trfase_fam3_N_dom"/>
</dbReference>